<keyword evidence="2" id="KW-1185">Reference proteome</keyword>
<comment type="caution">
    <text evidence="1">The sequence shown here is derived from an EMBL/GenBank/DDBJ whole genome shotgun (WGS) entry which is preliminary data.</text>
</comment>
<organism evidence="1 2">
    <name type="scientific">Portunus trituberculatus</name>
    <name type="common">Swimming crab</name>
    <name type="synonym">Neptunus trituberculatus</name>
    <dbReference type="NCBI Taxonomy" id="210409"/>
    <lineage>
        <taxon>Eukaryota</taxon>
        <taxon>Metazoa</taxon>
        <taxon>Ecdysozoa</taxon>
        <taxon>Arthropoda</taxon>
        <taxon>Crustacea</taxon>
        <taxon>Multicrustacea</taxon>
        <taxon>Malacostraca</taxon>
        <taxon>Eumalacostraca</taxon>
        <taxon>Eucarida</taxon>
        <taxon>Decapoda</taxon>
        <taxon>Pleocyemata</taxon>
        <taxon>Brachyura</taxon>
        <taxon>Eubrachyura</taxon>
        <taxon>Portunoidea</taxon>
        <taxon>Portunidae</taxon>
        <taxon>Portuninae</taxon>
        <taxon>Portunus</taxon>
    </lineage>
</organism>
<sequence length="84" mass="9330">MPMLPLTPYCTTFPALRPGHHNTQSAHPPGGLRRPPLPATCCQKPYFYLLEEDQPATTPVISTQDYPRAHKDPTVKATKIYGSL</sequence>
<dbReference type="EMBL" id="VSRR010038781">
    <property type="protein sequence ID" value="MPC74366.1"/>
    <property type="molecule type" value="Genomic_DNA"/>
</dbReference>
<dbReference type="Proteomes" id="UP000324222">
    <property type="component" value="Unassembled WGS sequence"/>
</dbReference>
<accession>A0A5B7HXB3</accession>
<name>A0A5B7HXB3_PORTR</name>
<reference evidence="1 2" key="1">
    <citation type="submission" date="2019-05" db="EMBL/GenBank/DDBJ databases">
        <title>Another draft genome of Portunus trituberculatus and its Hox gene families provides insights of decapod evolution.</title>
        <authorList>
            <person name="Jeong J.-H."/>
            <person name="Song I."/>
            <person name="Kim S."/>
            <person name="Choi T."/>
            <person name="Kim D."/>
            <person name="Ryu S."/>
            <person name="Kim W."/>
        </authorList>
    </citation>
    <scope>NUCLEOTIDE SEQUENCE [LARGE SCALE GENOMIC DNA]</scope>
    <source>
        <tissue evidence="1">Muscle</tissue>
    </source>
</reference>
<dbReference type="AlphaFoldDB" id="A0A5B7HXB3"/>
<evidence type="ECO:0000313" key="1">
    <source>
        <dbReference type="EMBL" id="MPC74366.1"/>
    </source>
</evidence>
<protein>
    <submittedName>
        <fullName evidence="1">Uncharacterized protein</fullName>
    </submittedName>
</protein>
<gene>
    <name evidence="1" type="ORF">E2C01_068722</name>
</gene>
<proteinExistence type="predicted"/>
<evidence type="ECO:0000313" key="2">
    <source>
        <dbReference type="Proteomes" id="UP000324222"/>
    </source>
</evidence>